<dbReference type="eggNOG" id="ENOG5030XF7">
    <property type="taxonomic scope" value="Bacteria"/>
</dbReference>
<proteinExistence type="predicted"/>
<dbReference type="Proteomes" id="UP000028703">
    <property type="component" value="Unassembled WGS sequence"/>
</dbReference>
<evidence type="ECO:0000256" key="1">
    <source>
        <dbReference type="SAM" id="Coils"/>
    </source>
</evidence>
<keyword evidence="3" id="KW-1185">Reference proteome</keyword>
<name>A0A085YZK1_9FLAO</name>
<dbReference type="OrthoDB" id="1273940at2"/>
<evidence type="ECO:0000313" key="2">
    <source>
        <dbReference type="EMBL" id="KFE97614.1"/>
    </source>
</evidence>
<organism evidence="2 3">
    <name type="scientific">Chryseobacterium luteum</name>
    <dbReference type="NCBI Taxonomy" id="421531"/>
    <lineage>
        <taxon>Bacteria</taxon>
        <taxon>Pseudomonadati</taxon>
        <taxon>Bacteroidota</taxon>
        <taxon>Flavobacteriia</taxon>
        <taxon>Flavobacteriales</taxon>
        <taxon>Weeksellaceae</taxon>
        <taxon>Chryseobacterium group</taxon>
        <taxon>Chryseobacterium</taxon>
    </lineage>
</organism>
<comment type="caution">
    <text evidence="2">The sequence shown here is derived from an EMBL/GenBank/DDBJ whole genome shotgun (WGS) entry which is preliminary data.</text>
</comment>
<feature type="coiled-coil region" evidence="1">
    <location>
        <begin position="41"/>
        <end position="75"/>
    </location>
</feature>
<gene>
    <name evidence="2" type="ORF">IX38_20310</name>
</gene>
<dbReference type="RefSeq" id="WP_034707592.1">
    <property type="nucleotide sequence ID" value="NZ_JPRO01000024.1"/>
</dbReference>
<protein>
    <submittedName>
        <fullName evidence="2">Uncharacterized protein</fullName>
    </submittedName>
</protein>
<keyword evidence="1" id="KW-0175">Coiled coil</keyword>
<evidence type="ECO:0000313" key="3">
    <source>
        <dbReference type="Proteomes" id="UP000028703"/>
    </source>
</evidence>
<sequence length="90" mass="10716">MQGIEPKFHSSLTDRMEYYRGLLKKAAGDPDIQPSDMISKISELSGLYEDYLAQKRQLERSIKNYRQYHSDLRKQLTLRVKELKRKVKQK</sequence>
<accession>A0A085YZK1</accession>
<dbReference type="EMBL" id="JPRO01000024">
    <property type="protein sequence ID" value="KFE97614.1"/>
    <property type="molecule type" value="Genomic_DNA"/>
</dbReference>
<reference evidence="2 3" key="1">
    <citation type="submission" date="2014-07" db="EMBL/GenBank/DDBJ databases">
        <title>Genome of Chryseobacterium luteum DSM 18605.</title>
        <authorList>
            <person name="Stropko S.J."/>
            <person name="Pipes S.E."/>
            <person name="Newman J.D."/>
        </authorList>
    </citation>
    <scope>NUCLEOTIDE SEQUENCE [LARGE SCALE GENOMIC DNA]</scope>
    <source>
        <strain evidence="2 3">DSM 18605</strain>
    </source>
</reference>
<dbReference type="AlphaFoldDB" id="A0A085YZK1"/>
<dbReference type="STRING" id="421531.IX38_20310"/>